<dbReference type="EMBL" id="CP039393">
    <property type="protein sequence ID" value="QCD34794.1"/>
    <property type="molecule type" value="Genomic_DNA"/>
</dbReference>
<protein>
    <submittedName>
        <fullName evidence="1">Uncharacterized protein</fullName>
    </submittedName>
</protein>
<organism evidence="1 2">
    <name type="scientific">Muribaculum gordoncarteri</name>
    <dbReference type="NCBI Taxonomy" id="2530390"/>
    <lineage>
        <taxon>Bacteria</taxon>
        <taxon>Pseudomonadati</taxon>
        <taxon>Bacteroidota</taxon>
        <taxon>Bacteroidia</taxon>
        <taxon>Bacteroidales</taxon>
        <taxon>Muribaculaceae</taxon>
        <taxon>Muribaculum</taxon>
    </lineage>
</organism>
<evidence type="ECO:0000313" key="2">
    <source>
        <dbReference type="Proteomes" id="UP000297031"/>
    </source>
</evidence>
<dbReference type="Proteomes" id="UP000297031">
    <property type="component" value="Chromosome"/>
</dbReference>
<proteinExistence type="predicted"/>
<accession>A0A4P7VF36</accession>
<reference evidence="1 2" key="1">
    <citation type="submission" date="2019-02" db="EMBL/GenBank/DDBJ databases">
        <title>Isolation and identification of novel species under the genus Muribaculum.</title>
        <authorList>
            <person name="Miyake S."/>
            <person name="Ding Y."/>
            <person name="Low A."/>
            <person name="Soh M."/>
            <person name="Seedorf H."/>
        </authorList>
    </citation>
    <scope>NUCLEOTIDE SEQUENCE [LARGE SCALE GENOMIC DNA]</scope>
    <source>
        <strain evidence="1 2">TLL-A4</strain>
    </source>
</reference>
<dbReference type="OrthoDB" id="1097991at2"/>
<sequence length="205" mass="23446">MMKEITTRLKEVNGIISGYDGGMMPFEQAFALARFYYDFQDTNALIADAEVMAGENPEQLKETALSLKAETATLLNNIGRLDGVDFRGIANTHSRYYHAIFQEDSDELNPYWKRYCELNNRLDYLPIDSKEYAEAEKECDAAKAEHDRRQTDVRRIYAEYERENRRAGDVFSLKAPYLYALAAKLNGIAGSILNDLDRMEKGEGQ</sequence>
<name>A0A4P7VF36_9BACT</name>
<dbReference type="AlphaFoldDB" id="A0A4P7VF36"/>
<dbReference type="RefSeq" id="WP_128703010.1">
    <property type="nucleotide sequence ID" value="NZ_CP039393.1"/>
</dbReference>
<evidence type="ECO:0000313" key="1">
    <source>
        <dbReference type="EMBL" id="QCD34794.1"/>
    </source>
</evidence>
<gene>
    <name evidence="1" type="ORF">E7746_02320</name>
</gene>
<dbReference type="KEGG" id="mgod:E7746_02320"/>
<keyword evidence="2" id="KW-1185">Reference proteome</keyword>